<feature type="domain" description="Transposase IS200-like" evidence="1">
    <location>
        <begin position="5"/>
        <end position="119"/>
    </location>
</feature>
<proteinExistence type="predicted"/>
<dbReference type="AlphaFoldDB" id="A0A368JNR5"/>
<reference evidence="2 3" key="1">
    <citation type="submission" date="2018-07" db="EMBL/GenBank/DDBJ databases">
        <title>Genome analysis of Larkinella rosea.</title>
        <authorList>
            <person name="Zhou Z."/>
            <person name="Wang G."/>
        </authorList>
    </citation>
    <scope>NUCLEOTIDE SEQUENCE [LARGE SCALE GENOMIC DNA]</scope>
    <source>
        <strain evidence="3">zzj9</strain>
    </source>
</reference>
<dbReference type="PANTHER" id="PTHR33360:SF2">
    <property type="entry name" value="TRANSPOSASE FOR INSERTION SEQUENCE ELEMENT IS200"/>
    <property type="match status" value="1"/>
</dbReference>
<evidence type="ECO:0000313" key="2">
    <source>
        <dbReference type="EMBL" id="RCR68656.1"/>
    </source>
</evidence>
<evidence type="ECO:0000259" key="1">
    <source>
        <dbReference type="SMART" id="SM01321"/>
    </source>
</evidence>
<protein>
    <submittedName>
        <fullName evidence="2">IS200/IS605 family transposase</fullName>
    </submittedName>
</protein>
<dbReference type="Pfam" id="PF01797">
    <property type="entry name" value="Y1_Tnp"/>
    <property type="match status" value="1"/>
</dbReference>
<dbReference type="OrthoDB" id="9797997at2"/>
<sequence length="153" mass="17991">MPNTYTQLYIQTVFAVKHRHGLIRVESKEDLYRYMTGIVQNQGHKILAINGMPDHVHVFLGLNPNQAISALLQDLKGDSSKWMNDQRLTKGRFEWQSGYGAFSYGQSQIDRVVRYIKNQEEHHRTMTFLEEYTTFLQKFNVPFDARYIFKAVE</sequence>
<keyword evidence="3" id="KW-1185">Reference proteome</keyword>
<accession>A0A368JNR5</accession>
<dbReference type="Gene3D" id="3.30.70.1290">
    <property type="entry name" value="Transposase IS200-like"/>
    <property type="match status" value="1"/>
</dbReference>
<name>A0A368JNR5_9BACT</name>
<dbReference type="GO" id="GO:0003677">
    <property type="term" value="F:DNA binding"/>
    <property type="evidence" value="ECO:0007669"/>
    <property type="project" value="InterPro"/>
</dbReference>
<dbReference type="GO" id="GO:0006313">
    <property type="term" value="P:DNA transposition"/>
    <property type="evidence" value="ECO:0007669"/>
    <property type="project" value="InterPro"/>
</dbReference>
<dbReference type="SUPFAM" id="SSF143422">
    <property type="entry name" value="Transposase IS200-like"/>
    <property type="match status" value="1"/>
</dbReference>
<dbReference type="InterPro" id="IPR036515">
    <property type="entry name" value="Transposase_17_sf"/>
</dbReference>
<dbReference type="SMART" id="SM01321">
    <property type="entry name" value="Y1_Tnp"/>
    <property type="match status" value="1"/>
</dbReference>
<dbReference type="InterPro" id="IPR002686">
    <property type="entry name" value="Transposase_17"/>
</dbReference>
<organism evidence="2 3">
    <name type="scientific">Larkinella punicea</name>
    <dbReference type="NCBI Taxonomy" id="2315727"/>
    <lineage>
        <taxon>Bacteria</taxon>
        <taxon>Pseudomonadati</taxon>
        <taxon>Bacteroidota</taxon>
        <taxon>Cytophagia</taxon>
        <taxon>Cytophagales</taxon>
        <taxon>Spirosomataceae</taxon>
        <taxon>Larkinella</taxon>
    </lineage>
</organism>
<dbReference type="EMBL" id="QOWE01000012">
    <property type="protein sequence ID" value="RCR68656.1"/>
    <property type="molecule type" value="Genomic_DNA"/>
</dbReference>
<comment type="caution">
    <text evidence="2">The sequence shown here is derived from an EMBL/GenBank/DDBJ whole genome shotgun (WGS) entry which is preliminary data.</text>
</comment>
<gene>
    <name evidence="2" type="primary">tnpA</name>
    <name evidence="2" type="ORF">DUE52_16245</name>
</gene>
<dbReference type="RefSeq" id="WP_114407075.1">
    <property type="nucleotide sequence ID" value="NZ_QOWE01000012.1"/>
</dbReference>
<dbReference type="NCBIfam" id="NF033573">
    <property type="entry name" value="transpos_IS200"/>
    <property type="match status" value="1"/>
</dbReference>
<evidence type="ECO:0000313" key="3">
    <source>
        <dbReference type="Proteomes" id="UP000253383"/>
    </source>
</evidence>
<dbReference type="Proteomes" id="UP000253383">
    <property type="component" value="Unassembled WGS sequence"/>
</dbReference>
<dbReference type="GO" id="GO:0004803">
    <property type="term" value="F:transposase activity"/>
    <property type="evidence" value="ECO:0007669"/>
    <property type="project" value="InterPro"/>
</dbReference>
<dbReference type="PANTHER" id="PTHR33360">
    <property type="entry name" value="TRANSPOSASE FOR INSERTION SEQUENCE ELEMENT IS200"/>
    <property type="match status" value="1"/>
</dbReference>